<dbReference type="Proteomes" id="UP000516160">
    <property type="component" value="Chromosome"/>
</dbReference>
<dbReference type="EMBL" id="CP058559">
    <property type="protein sequence ID" value="QNO15578.1"/>
    <property type="molecule type" value="Genomic_DNA"/>
</dbReference>
<dbReference type="RefSeq" id="WP_213165958.1">
    <property type="nucleotide sequence ID" value="NZ_CP058559.1"/>
</dbReference>
<sequence>MSNRTWISSKQMFWNKDEWQEAMQHLNENEPQFNSMSAGDQVGKMIGYLMEEYPVDQGQLDKIKAKS</sequence>
<protein>
    <submittedName>
        <fullName evidence="1">Uncharacterized protein</fullName>
    </submittedName>
</protein>
<dbReference type="AlphaFoldDB" id="A0A7G9WA66"/>
<accession>A0A7G9WA66</accession>
<name>A0A7G9WA66_ALKCA</name>
<proteinExistence type="predicted"/>
<gene>
    <name evidence="1" type="ORF">HYG86_12755</name>
</gene>
<keyword evidence="2" id="KW-1185">Reference proteome</keyword>
<dbReference type="KEGG" id="acae:HYG86_12755"/>
<organism evidence="1 2">
    <name type="scientific">Alkalicella caledoniensis</name>
    <dbReference type="NCBI Taxonomy" id="2731377"/>
    <lineage>
        <taxon>Bacteria</taxon>
        <taxon>Bacillati</taxon>
        <taxon>Bacillota</taxon>
        <taxon>Clostridia</taxon>
        <taxon>Eubacteriales</taxon>
        <taxon>Proteinivoracaceae</taxon>
        <taxon>Alkalicella</taxon>
    </lineage>
</organism>
<evidence type="ECO:0000313" key="1">
    <source>
        <dbReference type="EMBL" id="QNO15578.1"/>
    </source>
</evidence>
<evidence type="ECO:0000313" key="2">
    <source>
        <dbReference type="Proteomes" id="UP000516160"/>
    </source>
</evidence>
<reference evidence="1 2" key="1">
    <citation type="submission" date="2020-07" db="EMBL/GenBank/DDBJ databases">
        <title>Alkalicella. sp. LB2 genome.</title>
        <authorList>
            <person name="Postec A."/>
            <person name="Quemeneur M."/>
        </authorList>
    </citation>
    <scope>NUCLEOTIDE SEQUENCE [LARGE SCALE GENOMIC DNA]</scope>
    <source>
        <strain evidence="1 2">LB2</strain>
    </source>
</reference>